<accession>A0AAI8VC14</accession>
<organism evidence="2 3">
    <name type="scientific">Anthostomella pinea</name>
    <dbReference type="NCBI Taxonomy" id="933095"/>
    <lineage>
        <taxon>Eukaryota</taxon>
        <taxon>Fungi</taxon>
        <taxon>Dikarya</taxon>
        <taxon>Ascomycota</taxon>
        <taxon>Pezizomycotina</taxon>
        <taxon>Sordariomycetes</taxon>
        <taxon>Xylariomycetidae</taxon>
        <taxon>Xylariales</taxon>
        <taxon>Xylariaceae</taxon>
        <taxon>Anthostomella</taxon>
    </lineage>
</organism>
<evidence type="ECO:0000256" key="1">
    <source>
        <dbReference type="SAM" id="MobiDB-lite"/>
    </source>
</evidence>
<feature type="compositionally biased region" description="Basic and acidic residues" evidence="1">
    <location>
        <begin position="41"/>
        <end position="73"/>
    </location>
</feature>
<dbReference type="Proteomes" id="UP001295740">
    <property type="component" value="Unassembled WGS sequence"/>
</dbReference>
<reference evidence="2" key="1">
    <citation type="submission" date="2023-10" db="EMBL/GenBank/DDBJ databases">
        <authorList>
            <person name="Hackl T."/>
        </authorList>
    </citation>
    <scope>NUCLEOTIDE SEQUENCE</scope>
</reference>
<evidence type="ECO:0000313" key="3">
    <source>
        <dbReference type="Proteomes" id="UP001295740"/>
    </source>
</evidence>
<dbReference type="EMBL" id="CAUWAG010000003">
    <property type="protein sequence ID" value="CAJ2501655.1"/>
    <property type="molecule type" value="Genomic_DNA"/>
</dbReference>
<keyword evidence="3" id="KW-1185">Reference proteome</keyword>
<feature type="region of interest" description="Disordered" evidence="1">
    <location>
        <begin position="37"/>
        <end position="90"/>
    </location>
</feature>
<name>A0AAI8VC14_9PEZI</name>
<sequence>MFPRLRLAAVARPPAKEGHFPETRRELRFPTVTEMAKMHSPRLDIHRRDTAPRSPDCGHRCHDTRAHPRPPDSHRHRRLSHLVEPSSNRLSVTVPEADRRGTARVHKPAVDREKWNVAAPEEFLPER</sequence>
<gene>
    <name evidence="2" type="ORF">KHLLAP_LOCUS2123</name>
</gene>
<comment type="caution">
    <text evidence="2">The sequence shown here is derived from an EMBL/GenBank/DDBJ whole genome shotgun (WGS) entry which is preliminary data.</text>
</comment>
<evidence type="ECO:0000313" key="2">
    <source>
        <dbReference type="EMBL" id="CAJ2501655.1"/>
    </source>
</evidence>
<proteinExistence type="predicted"/>
<dbReference type="AlphaFoldDB" id="A0AAI8VC14"/>
<protein>
    <submittedName>
        <fullName evidence="2">Uu.00g045080.m01.CDS01</fullName>
    </submittedName>
</protein>